<comment type="caution">
    <text evidence="5">The sequence shown here is derived from an EMBL/GenBank/DDBJ whole genome shotgun (WGS) entry which is preliminary data.</text>
</comment>
<reference evidence="5 6" key="1">
    <citation type="submission" date="2024-10" db="EMBL/GenBank/DDBJ databases">
        <title>Updated reference genomes for cyclostephanoid diatoms.</title>
        <authorList>
            <person name="Roberts W.R."/>
            <person name="Alverson A.J."/>
        </authorList>
    </citation>
    <scope>NUCLEOTIDE SEQUENCE [LARGE SCALE GENOMIC DNA]</scope>
    <source>
        <strain evidence="5 6">AJA276-08</strain>
    </source>
</reference>
<dbReference type="InterPro" id="IPR009057">
    <property type="entry name" value="Homeodomain-like_sf"/>
</dbReference>
<name>A0ABD3Q5H6_9STRA</name>
<evidence type="ECO:0000256" key="3">
    <source>
        <dbReference type="ARBA" id="ARBA00023242"/>
    </source>
</evidence>
<organism evidence="5 6">
    <name type="scientific">Stephanodiscus triporus</name>
    <dbReference type="NCBI Taxonomy" id="2934178"/>
    <lineage>
        <taxon>Eukaryota</taxon>
        <taxon>Sar</taxon>
        <taxon>Stramenopiles</taxon>
        <taxon>Ochrophyta</taxon>
        <taxon>Bacillariophyta</taxon>
        <taxon>Coscinodiscophyceae</taxon>
        <taxon>Thalassiosirophycidae</taxon>
        <taxon>Stephanodiscales</taxon>
        <taxon>Stephanodiscaceae</taxon>
        <taxon>Stephanodiscus</taxon>
    </lineage>
</organism>
<dbReference type="EMBL" id="JALLAZ020000411">
    <property type="protein sequence ID" value="KAL3795774.1"/>
    <property type="molecule type" value="Genomic_DNA"/>
</dbReference>
<keyword evidence="1" id="KW-0238">DNA-binding</keyword>
<dbReference type="InterPro" id="IPR016197">
    <property type="entry name" value="Chromo-like_dom_sf"/>
</dbReference>
<dbReference type="Pfam" id="PF05920">
    <property type="entry name" value="Homeobox_KN"/>
    <property type="match status" value="1"/>
</dbReference>
<proteinExistence type="predicted"/>
<keyword evidence="6" id="KW-1185">Reference proteome</keyword>
<evidence type="ECO:0000313" key="6">
    <source>
        <dbReference type="Proteomes" id="UP001530315"/>
    </source>
</evidence>
<keyword evidence="2" id="KW-0371">Homeobox</keyword>
<dbReference type="Gene3D" id="2.30.30.140">
    <property type="match status" value="1"/>
</dbReference>
<dbReference type="GO" id="GO:0003677">
    <property type="term" value="F:DNA binding"/>
    <property type="evidence" value="ECO:0007669"/>
    <property type="project" value="UniProtKB-KW"/>
</dbReference>
<protein>
    <recommendedName>
        <fullName evidence="4">KN homeodomain domain-containing protein</fullName>
    </recommendedName>
</protein>
<dbReference type="SUPFAM" id="SSF46689">
    <property type="entry name" value="Homeodomain-like"/>
    <property type="match status" value="1"/>
</dbReference>
<gene>
    <name evidence="5" type="ORF">ACHAW5_007687</name>
</gene>
<feature type="domain" description="KN homeodomain" evidence="4">
    <location>
        <begin position="367"/>
        <end position="401"/>
    </location>
</feature>
<accession>A0ABD3Q5H6</accession>
<evidence type="ECO:0000313" key="5">
    <source>
        <dbReference type="EMBL" id="KAL3795774.1"/>
    </source>
</evidence>
<evidence type="ECO:0000256" key="2">
    <source>
        <dbReference type="ARBA" id="ARBA00023155"/>
    </source>
</evidence>
<dbReference type="Gene3D" id="1.10.10.60">
    <property type="entry name" value="Homeodomain-like"/>
    <property type="match status" value="1"/>
</dbReference>
<sequence length="406" mass="45712">MTLLSDDVIDEVTVGYAGDYVLSQLLQWVQKRGLPDIYGCVMLPPIKGCWEEIKCGEVKLPNYSNHSYSKSILYENERWNRNTTTEYHAMTRPKLAKWFDDRYQRGSPWDQEVAKYFCPSDQTAPDPTMPMGSPVLDYLVTGIDANIRHVSASLNGNSSTAERGGSKMSASDRLQVTVDEGMPAQVVANWVQYILCKDNIWNPTSQLCDVPEDEWDMGDAPIKFDSHEELEIGVWFDVQREGKNGYHEAQVIELDLESNIRRAKFHFWKLSSDRDEWVEIGSPRIAPHHSYTPRPLDGYGAKSKKSFDANKVSLDQSLSSTASALPQKRKIDVVDVAIPVPSASAAGGDQNKFALFSKSTVDYLKAWMSQNVDNLFPSTSQKARIVADTGLNRRQVGDWMARQGRS</sequence>
<dbReference type="Proteomes" id="UP001530315">
    <property type="component" value="Unassembled WGS sequence"/>
</dbReference>
<dbReference type="InterPro" id="IPR008422">
    <property type="entry name" value="KN_HD"/>
</dbReference>
<keyword evidence="3" id="KW-0539">Nucleus</keyword>
<evidence type="ECO:0000259" key="4">
    <source>
        <dbReference type="Pfam" id="PF05920"/>
    </source>
</evidence>
<evidence type="ECO:0000256" key="1">
    <source>
        <dbReference type="ARBA" id="ARBA00023125"/>
    </source>
</evidence>
<dbReference type="AlphaFoldDB" id="A0ABD3Q5H6"/>
<dbReference type="SUPFAM" id="SSF54160">
    <property type="entry name" value="Chromo domain-like"/>
    <property type="match status" value="1"/>
</dbReference>